<organism evidence="3 4">
    <name type="scientific">Microbulbifer rhizosphaerae</name>
    <dbReference type="NCBI Taxonomy" id="1562603"/>
    <lineage>
        <taxon>Bacteria</taxon>
        <taxon>Pseudomonadati</taxon>
        <taxon>Pseudomonadota</taxon>
        <taxon>Gammaproteobacteria</taxon>
        <taxon>Cellvibrionales</taxon>
        <taxon>Microbulbiferaceae</taxon>
        <taxon>Microbulbifer</taxon>
    </lineage>
</organism>
<comment type="caution">
    <text evidence="3">The sequence shown here is derived from an EMBL/GenBank/DDBJ whole genome shotgun (WGS) entry which is preliminary data.</text>
</comment>
<evidence type="ECO:0000256" key="1">
    <source>
        <dbReference type="ARBA" id="ARBA00006547"/>
    </source>
</evidence>
<dbReference type="InterPro" id="IPR038765">
    <property type="entry name" value="Papain-like_cys_pep_sf"/>
</dbReference>
<dbReference type="Gene3D" id="2.40.128.150">
    <property type="entry name" value="Cysteine proteinases"/>
    <property type="match status" value="1"/>
</dbReference>
<dbReference type="PANTHER" id="PTHR11786">
    <property type="entry name" value="N-HYDROXYARYLAMINE O-ACETYLTRANSFERASE"/>
    <property type="match status" value="1"/>
</dbReference>
<keyword evidence="3" id="KW-0808">Transferase</keyword>
<evidence type="ECO:0000313" key="3">
    <source>
        <dbReference type="EMBL" id="MBB3060022.1"/>
    </source>
</evidence>
<reference evidence="3 4" key="1">
    <citation type="submission" date="2020-08" db="EMBL/GenBank/DDBJ databases">
        <title>Genomic Encyclopedia of Type Strains, Phase III (KMG-III): the genomes of soil and plant-associated and newly described type strains.</title>
        <authorList>
            <person name="Whitman W."/>
        </authorList>
    </citation>
    <scope>NUCLEOTIDE SEQUENCE [LARGE SCALE GENOMIC DNA]</scope>
    <source>
        <strain evidence="3 4">CECT 8799</strain>
    </source>
</reference>
<dbReference type="InterPro" id="IPR001447">
    <property type="entry name" value="Arylamine_N-AcTrfase"/>
</dbReference>
<name>A0A7W4WA67_9GAMM</name>
<sequence length="275" mass="31015">MATTAIDLQAYCRRIGYKGRLSAEPDTVKALVVQHTHAISFENLNPFLGWPVDISLAAVERKLVHGGRGGYCYEQNTLFRAVLESLGIAVIGLAARVLWQRPAGTTPAQSHMMLRAEIEGIPYLVDVGFGIQTPTWPLRLDTEKPQTTPHGRYRKLQQGGEYWVEVEISGEWKPIYSFDLQQQSAGDYKMFNWYCSTHPDSHFTTDLIATRPTTGGRYTLRNNNLIFYPHSGPKRESALASVDELREVLLQTFDINLPDTPETERDLEKVFTSGK</sequence>
<evidence type="ECO:0000313" key="4">
    <source>
        <dbReference type="Proteomes" id="UP000535937"/>
    </source>
</evidence>
<dbReference type="EC" id="2.3.1.118" evidence="3"/>
<keyword evidence="3" id="KW-0012">Acyltransferase</keyword>
<protein>
    <submittedName>
        <fullName evidence="3">N-hydroxyarylamine O-acetyltransferase</fullName>
        <ecNumber evidence="3">2.3.1.118</ecNumber>
    </submittedName>
</protein>
<keyword evidence="4" id="KW-1185">Reference proteome</keyword>
<dbReference type="SUPFAM" id="SSF54001">
    <property type="entry name" value="Cysteine proteinases"/>
    <property type="match status" value="1"/>
</dbReference>
<dbReference type="GO" id="GO:0046990">
    <property type="term" value="F:N-hydroxyarylamine O-acetyltransferase activity"/>
    <property type="evidence" value="ECO:0007669"/>
    <property type="project" value="UniProtKB-EC"/>
</dbReference>
<proteinExistence type="inferred from homology"/>
<dbReference type="Proteomes" id="UP000535937">
    <property type="component" value="Unassembled WGS sequence"/>
</dbReference>
<comment type="similarity">
    <text evidence="1 2">Belongs to the arylamine N-acetyltransferase family.</text>
</comment>
<dbReference type="Pfam" id="PF00797">
    <property type="entry name" value="Acetyltransf_2"/>
    <property type="match status" value="1"/>
</dbReference>
<dbReference type="Gene3D" id="3.30.2140.10">
    <property type="entry name" value="Arylamine N-acetyltransferase"/>
    <property type="match status" value="1"/>
</dbReference>
<gene>
    <name evidence="3" type="ORF">FHS09_000835</name>
</gene>
<dbReference type="PRINTS" id="PR01543">
    <property type="entry name" value="ANATRNSFRASE"/>
</dbReference>
<dbReference type="RefSeq" id="WP_183457002.1">
    <property type="nucleotide sequence ID" value="NZ_JACHWZ010000003.1"/>
</dbReference>
<dbReference type="EMBL" id="JACHWZ010000003">
    <property type="protein sequence ID" value="MBB3060022.1"/>
    <property type="molecule type" value="Genomic_DNA"/>
</dbReference>
<accession>A0A7W4WA67</accession>
<evidence type="ECO:0000256" key="2">
    <source>
        <dbReference type="RuleBase" id="RU003452"/>
    </source>
</evidence>
<dbReference type="PANTHER" id="PTHR11786:SF0">
    <property type="entry name" value="ARYLAMINE N-ACETYLTRANSFERASE 4-RELATED"/>
    <property type="match status" value="1"/>
</dbReference>
<dbReference type="AlphaFoldDB" id="A0A7W4WA67"/>